<sequence>MTALVRLRLDISYDGSDFAGWARQPGQRTVQGVIEDALARVLRLDPAPVLTVAGRTDAGVHARGQVAHVVVPHAAYTAVNGTLPRRLAGVLPPDVRVWRIAPAPDTFDARFSALSRRYEYRVCDDPVGVEPLRRRDVLWHPRPLNLDRMNAACALLLGEHDFAAYCRRREGATTIRKLLRYEWTREEPRLAVATVEADAFCHSMVRALVGALLMVGDGRRDIEWPAQVLAAGVRDSSVNVAPAHGLSLEEIRYPDAGDFARRAQETRRVRTLNATGGGSAPAEAAGEGADASESSSARVS</sequence>
<dbReference type="SUPFAM" id="SSF55120">
    <property type="entry name" value="Pseudouridine synthase"/>
    <property type="match status" value="1"/>
</dbReference>
<dbReference type="EC" id="5.4.99.12" evidence="4"/>
<dbReference type="PIRSF" id="PIRSF001430">
    <property type="entry name" value="tRNA_psdUrid_synth"/>
    <property type="match status" value="1"/>
</dbReference>
<dbReference type="AlphaFoldDB" id="A0A9W6UVG3"/>
<evidence type="ECO:0000256" key="5">
    <source>
        <dbReference type="PIRSR" id="PIRSR001430-1"/>
    </source>
</evidence>
<dbReference type="PANTHER" id="PTHR11142:SF0">
    <property type="entry name" value="TRNA PSEUDOURIDINE SYNTHASE-LIKE 1"/>
    <property type="match status" value="1"/>
</dbReference>
<name>A0A9W6UVG3_9ACTN</name>
<evidence type="ECO:0000256" key="7">
    <source>
        <dbReference type="RuleBase" id="RU003792"/>
    </source>
</evidence>
<comment type="caution">
    <text evidence="10">The sequence shown here is derived from an EMBL/GenBank/DDBJ whole genome shotgun (WGS) entry which is preliminary data.</text>
</comment>
<gene>
    <name evidence="4 10" type="primary">truA</name>
    <name evidence="10" type="ORF">Arub01_38850</name>
</gene>
<comment type="caution">
    <text evidence="4">Lacks conserved residue(s) required for the propagation of feature annotation.</text>
</comment>
<accession>A0A9W6UVG3</accession>
<evidence type="ECO:0000256" key="4">
    <source>
        <dbReference type="HAMAP-Rule" id="MF_00171"/>
    </source>
</evidence>
<dbReference type="EMBL" id="BSRZ01000010">
    <property type="protein sequence ID" value="GLW65641.1"/>
    <property type="molecule type" value="Genomic_DNA"/>
</dbReference>
<evidence type="ECO:0000256" key="8">
    <source>
        <dbReference type="SAM" id="MobiDB-lite"/>
    </source>
</evidence>
<dbReference type="InterPro" id="IPR020103">
    <property type="entry name" value="PsdUridine_synth_cat_dom_sf"/>
</dbReference>
<dbReference type="GO" id="GO:0160147">
    <property type="term" value="F:tRNA pseudouridine(38-40) synthase activity"/>
    <property type="evidence" value="ECO:0007669"/>
    <property type="project" value="UniProtKB-EC"/>
</dbReference>
<evidence type="ECO:0000313" key="11">
    <source>
        <dbReference type="Proteomes" id="UP001165124"/>
    </source>
</evidence>
<dbReference type="FunFam" id="3.30.70.660:FF:000003">
    <property type="entry name" value="tRNA pseudouridine synthase A"/>
    <property type="match status" value="1"/>
</dbReference>
<comment type="catalytic activity">
    <reaction evidence="4 7">
        <text>uridine(38/39/40) in tRNA = pseudouridine(38/39/40) in tRNA</text>
        <dbReference type="Rhea" id="RHEA:22376"/>
        <dbReference type="Rhea" id="RHEA-COMP:10085"/>
        <dbReference type="Rhea" id="RHEA-COMP:10087"/>
        <dbReference type="ChEBI" id="CHEBI:65314"/>
        <dbReference type="ChEBI" id="CHEBI:65315"/>
        <dbReference type="EC" id="5.4.99.12"/>
    </reaction>
</comment>
<dbReference type="Pfam" id="PF01416">
    <property type="entry name" value="PseudoU_synth_1"/>
    <property type="match status" value="1"/>
</dbReference>
<dbReference type="GO" id="GO:0003723">
    <property type="term" value="F:RNA binding"/>
    <property type="evidence" value="ECO:0007669"/>
    <property type="project" value="InterPro"/>
</dbReference>
<dbReference type="Gene3D" id="3.30.70.660">
    <property type="entry name" value="Pseudouridine synthase I, catalytic domain, C-terminal subdomain"/>
    <property type="match status" value="1"/>
</dbReference>
<dbReference type="NCBIfam" id="TIGR00071">
    <property type="entry name" value="hisT_truA"/>
    <property type="match status" value="1"/>
</dbReference>
<dbReference type="Proteomes" id="UP001165124">
    <property type="component" value="Unassembled WGS sequence"/>
</dbReference>
<organism evidence="10 11">
    <name type="scientific">Actinomadura rubrobrunea</name>
    <dbReference type="NCBI Taxonomy" id="115335"/>
    <lineage>
        <taxon>Bacteria</taxon>
        <taxon>Bacillati</taxon>
        <taxon>Actinomycetota</taxon>
        <taxon>Actinomycetes</taxon>
        <taxon>Streptosporangiales</taxon>
        <taxon>Thermomonosporaceae</taxon>
        <taxon>Actinomadura</taxon>
    </lineage>
</organism>
<dbReference type="InterPro" id="IPR020095">
    <property type="entry name" value="PsdUridine_synth_TruA_C"/>
</dbReference>
<dbReference type="FunFam" id="3.30.70.580:FF:000008">
    <property type="entry name" value="tRNA pseudouridine synthase A"/>
    <property type="match status" value="1"/>
</dbReference>
<keyword evidence="11" id="KW-1185">Reference proteome</keyword>
<evidence type="ECO:0000256" key="3">
    <source>
        <dbReference type="ARBA" id="ARBA00023235"/>
    </source>
</evidence>
<evidence type="ECO:0000256" key="6">
    <source>
        <dbReference type="PIRSR" id="PIRSR001430-2"/>
    </source>
</evidence>
<keyword evidence="2 4" id="KW-0819">tRNA processing</keyword>
<protein>
    <recommendedName>
        <fullName evidence="4">tRNA pseudouridine synthase A</fullName>
        <ecNumber evidence="4">5.4.99.12</ecNumber>
    </recommendedName>
    <alternativeName>
        <fullName evidence="4">tRNA pseudouridine(38-40) synthase</fullName>
    </alternativeName>
    <alternativeName>
        <fullName evidence="4">tRNA pseudouridylate synthase I</fullName>
    </alternativeName>
    <alternativeName>
        <fullName evidence="4">tRNA-uridine isomerase I</fullName>
    </alternativeName>
</protein>
<reference evidence="10" key="1">
    <citation type="submission" date="2023-02" db="EMBL/GenBank/DDBJ databases">
        <title>Actinomadura rubrobrunea NBRC 14622.</title>
        <authorList>
            <person name="Ichikawa N."/>
            <person name="Sato H."/>
            <person name="Tonouchi N."/>
        </authorList>
    </citation>
    <scope>NUCLEOTIDE SEQUENCE</scope>
    <source>
        <strain evidence="10">NBRC 14622</strain>
    </source>
</reference>
<dbReference type="PANTHER" id="PTHR11142">
    <property type="entry name" value="PSEUDOURIDYLATE SYNTHASE"/>
    <property type="match status" value="1"/>
</dbReference>
<dbReference type="HAMAP" id="MF_00171">
    <property type="entry name" value="TruA"/>
    <property type="match status" value="1"/>
</dbReference>
<dbReference type="RefSeq" id="WP_174545440.1">
    <property type="nucleotide sequence ID" value="NZ_BSRZ01000010.1"/>
</dbReference>
<comment type="subunit">
    <text evidence="4">Homodimer.</text>
</comment>
<evidence type="ECO:0000313" key="10">
    <source>
        <dbReference type="EMBL" id="GLW65641.1"/>
    </source>
</evidence>
<dbReference type="InterPro" id="IPR020097">
    <property type="entry name" value="PsdUridine_synth_TruA_a/b_dom"/>
</dbReference>
<dbReference type="InterPro" id="IPR001406">
    <property type="entry name" value="PsdUridine_synth_TruA"/>
</dbReference>
<evidence type="ECO:0000256" key="2">
    <source>
        <dbReference type="ARBA" id="ARBA00022694"/>
    </source>
</evidence>
<dbReference type="Gene3D" id="3.30.70.580">
    <property type="entry name" value="Pseudouridine synthase I, catalytic domain, N-terminal subdomain"/>
    <property type="match status" value="1"/>
</dbReference>
<keyword evidence="3 4" id="KW-0413">Isomerase</keyword>
<feature type="active site" description="Nucleophile" evidence="4 5">
    <location>
        <position position="57"/>
    </location>
</feature>
<feature type="region of interest" description="Disordered" evidence="8">
    <location>
        <begin position="264"/>
        <end position="300"/>
    </location>
</feature>
<dbReference type="GO" id="GO:0031119">
    <property type="term" value="P:tRNA pseudouridine synthesis"/>
    <property type="evidence" value="ECO:0007669"/>
    <property type="project" value="UniProtKB-UniRule"/>
</dbReference>
<dbReference type="CDD" id="cd02570">
    <property type="entry name" value="PseudoU_synth_EcTruA"/>
    <property type="match status" value="1"/>
</dbReference>
<feature type="compositionally biased region" description="Low complexity" evidence="8">
    <location>
        <begin position="280"/>
        <end position="300"/>
    </location>
</feature>
<dbReference type="InterPro" id="IPR020094">
    <property type="entry name" value="TruA/RsuA/RluB/E/F_N"/>
</dbReference>
<comment type="function">
    <text evidence="4">Formation of pseudouridine at positions 38, 39 and 40 in the anticodon stem and loop of transfer RNAs.</text>
</comment>
<proteinExistence type="inferred from homology"/>
<evidence type="ECO:0000259" key="9">
    <source>
        <dbReference type="Pfam" id="PF01416"/>
    </source>
</evidence>
<evidence type="ECO:0000256" key="1">
    <source>
        <dbReference type="ARBA" id="ARBA00009375"/>
    </source>
</evidence>
<comment type="similarity">
    <text evidence="1 4 7">Belongs to the tRNA pseudouridine synthase TruA family.</text>
</comment>
<feature type="binding site" evidence="4 6">
    <location>
        <position position="118"/>
    </location>
    <ligand>
        <name>substrate</name>
    </ligand>
</feature>
<feature type="domain" description="Pseudouridine synthase I TruA alpha/beta" evidence="9">
    <location>
        <begin position="152"/>
        <end position="254"/>
    </location>
</feature>